<proteinExistence type="predicted"/>
<evidence type="ECO:0000256" key="2">
    <source>
        <dbReference type="PROSITE-ProRule" id="PRU01213"/>
    </source>
</evidence>
<evidence type="ECO:0000313" key="4">
    <source>
        <dbReference type="EMBL" id="GAC47374.1"/>
    </source>
</evidence>
<organism evidence="4 5">
    <name type="scientific">Gordonia aichiensis NBRC 108223</name>
    <dbReference type="NCBI Taxonomy" id="1220583"/>
    <lineage>
        <taxon>Bacteria</taxon>
        <taxon>Bacillati</taxon>
        <taxon>Actinomycetota</taxon>
        <taxon>Actinomycetes</taxon>
        <taxon>Mycobacteriales</taxon>
        <taxon>Gordoniaceae</taxon>
        <taxon>Gordonia</taxon>
    </lineage>
</organism>
<gene>
    <name evidence="4" type="ORF">GOACH_03_03920</name>
</gene>
<keyword evidence="5" id="KW-1185">Reference proteome</keyword>
<dbReference type="PROSITE" id="PS51866">
    <property type="entry name" value="MOP"/>
    <property type="match status" value="1"/>
</dbReference>
<dbReference type="Gene3D" id="2.40.50.100">
    <property type="match status" value="1"/>
</dbReference>
<dbReference type="AlphaFoldDB" id="L7KFI3"/>
<dbReference type="Proteomes" id="UP000010988">
    <property type="component" value="Unassembled WGS sequence"/>
</dbReference>
<dbReference type="InterPro" id="IPR008995">
    <property type="entry name" value="Mo/tungstate-bd_C_term_dom"/>
</dbReference>
<accession>L7KFI3</accession>
<keyword evidence="1 2" id="KW-0500">Molybdenum</keyword>
<evidence type="ECO:0000313" key="5">
    <source>
        <dbReference type="Proteomes" id="UP000010988"/>
    </source>
</evidence>
<reference evidence="4 5" key="1">
    <citation type="submission" date="2012-12" db="EMBL/GenBank/DDBJ databases">
        <title>Whole genome shotgun sequence of Gordonia aichiensis NBRC 108223.</title>
        <authorList>
            <person name="Isaki-Nakamura S."/>
            <person name="Hosoyama A."/>
            <person name="Tsuchikane K."/>
            <person name="Ando Y."/>
            <person name="Baba S."/>
            <person name="Ohji S."/>
            <person name="Hamada M."/>
            <person name="Tamura T."/>
            <person name="Yamazoe A."/>
            <person name="Yamazaki S."/>
            <person name="Fujita N."/>
        </authorList>
    </citation>
    <scope>NUCLEOTIDE SEQUENCE [LARGE SCALE GENOMIC DNA]</scope>
    <source>
        <strain evidence="4 5">NBRC 108223</strain>
    </source>
</reference>
<sequence>MNDSRMRTRHIDDTLHIESEGPAMKLSIRNQLAGEVVSVTLGAVNATIKVRLDGGDQIVTSSITKEAAEELGLAEGSRVFALVKASEVSIGVPD</sequence>
<dbReference type="EMBL" id="BANR01000003">
    <property type="protein sequence ID" value="GAC47374.1"/>
    <property type="molecule type" value="Genomic_DNA"/>
</dbReference>
<dbReference type="GO" id="GO:0015689">
    <property type="term" value="P:molybdate ion transport"/>
    <property type="evidence" value="ECO:0007669"/>
    <property type="project" value="InterPro"/>
</dbReference>
<comment type="caution">
    <text evidence="4">The sequence shown here is derived from an EMBL/GenBank/DDBJ whole genome shotgun (WGS) entry which is preliminary data.</text>
</comment>
<dbReference type="NCBIfam" id="TIGR00638">
    <property type="entry name" value="Mop"/>
    <property type="match status" value="1"/>
</dbReference>
<feature type="domain" description="Mop" evidence="3">
    <location>
        <begin position="25"/>
        <end position="92"/>
    </location>
</feature>
<dbReference type="eggNOG" id="COG3585">
    <property type="taxonomic scope" value="Bacteria"/>
</dbReference>
<evidence type="ECO:0000256" key="1">
    <source>
        <dbReference type="ARBA" id="ARBA00022505"/>
    </source>
</evidence>
<evidence type="ECO:0000259" key="3">
    <source>
        <dbReference type="PROSITE" id="PS51866"/>
    </source>
</evidence>
<dbReference type="InterPro" id="IPR004606">
    <property type="entry name" value="Mop_domain"/>
</dbReference>
<dbReference type="InterPro" id="IPR005116">
    <property type="entry name" value="Transp-assoc_OB_typ1"/>
</dbReference>
<name>L7KFI3_9ACTN</name>
<dbReference type="Pfam" id="PF03459">
    <property type="entry name" value="TOBE"/>
    <property type="match status" value="1"/>
</dbReference>
<dbReference type="STRING" id="1220583.GOACH_03_03920"/>
<protein>
    <submittedName>
        <fullName evidence="4">Putative molybdenum-pterin binding protein</fullName>
    </submittedName>
</protein>
<dbReference type="SUPFAM" id="SSF50331">
    <property type="entry name" value="MOP-like"/>
    <property type="match status" value="1"/>
</dbReference>